<protein>
    <submittedName>
        <fullName evidence="1">Uncharacterized protein</fullName>
    </submittedName>
</protein>
<evidence type="ECO:0000313" key="2">
    <source>
        <dbReference type="Proteomes" id="UP000054018"/>
    </source>
</evidence>
<dbReference type="HOGENOM" id="CLU_1147568_0_0_1"/>
<reference evidence="2" key="2">
    <citation type="submission" date="2015-01" db="EMBL/GenBank/DDBJ databases">
        <title>Evolutionary Origins and Diversification of the Mycorrhizal Mutualists.</title>
        <authorList>
            <consortium name="DOE Joint Genome Institute"/>
            <consortium name="Mycorrhizal Genomics Consortium"/>
            <person name="Kohler A."/>
            <person name="Kuo A."/>
            <person name="Nagy L.G."/>
            <person name="Floudas D."/>
            <person name="Copeland A."/>
            <person name="Barry K.W."/>
            <person name="Cichocki N."/>
            <person name="Veneault-Fourrey C."/>
            <person name="LaButti K."/>
            <person name="Lindquist E.A."/>
            <person name="Lipzen A."/>
            <person name="Lundell T."/>
            <person name="Morin E."/>
            <person name="Murat C."/>
            <person name="Riley R."/>
            <person name="Ohm R."/>
            <person name="Sun H."/>
            <person name="Tunlid A."/>
            <person name="Henrissat B."/>
            <person name="Grigoriev I.V."/>
            <person name="Hibbett D.S."/>
            <person name="Martin F."/>
        </authorList>
    </citation>
    <scope>NUCLEOTIDE SEQUENCE [LARGE SCALE GENOMIC DNA]</scope>
    <source>
        <strain evidence="2">441</strain>
    </source>
</reference>
<name>A0A0C9YXI2_9AGAM</name>
<sequence length="242" mass="26606">MPSYSGVVLFTAASVCVCDLATSRIESELWQGEFFFYLFPVPWEKNSDAGLPKGRGLRRARRNETKLTRVKGRLLSGETLVLVVGLLKGVVNYCARVVGRSHVYLLEYRDFTASVLIRQETVSPPPPQLLPMERRDGHTPLAGGVYADTRSTVAIYKDIPEVTCGGSCHACLAGIMIRWTDAYHSRKGSTQTCGWSCDGCLAGIIFHWTGGFYADTHSTVALCKGIPEFTVAVHAVDRVMRA</sequence>
<dbReference type="Proteomes" id="UP000054018">
    <property type="component" value="Unassembled WGS sequence"/>
</dbReference>
<dbReference type="AlphaFoldDB" id="A0A0C9YXI2"/>
<evidence type="ECO:0000313" key="1">
    <source>
        <dbReference type="EMBL" id="KIK29840.1"/>
    </source>
</evidence>
<keyword evidence="2" id="KW-1185">Reference proteome</keyword>
<organism evidence="1 2">
    <name type="scientific">Pisolithus microcarpus 441</name>
    <dbReference type="NCBI Taxonomy" id="765257"/>
    <lineage>
        <taxon>Eukaryota</taxon>
        <taxon>Fungi</taxon>
        <taxon>Dikarya</taxon>
        <taxon>Basidiomycota</taxon>
        <taxon>Agaricomycotina</taxon>
        <taxon>Agaricomycetes</taxon>
        <taxon>Agaricomycetidae</taxon>
        <taxon>Boletales</taxon>
        <taxon>Sclerodermatineae</taxon>
        <taxon>Pisolithaceae</taxon>
        <taxon>Pisolithus</taxon>
    </lineage>
</organism>
<dbReference type="EMBL" id="KN833688">
    <property type="protein sequence ID" value="KIK29840.1"/>
    <property type="molecule type" value="Genomic_DNA"/>
</dbReference>
<gene>
    <name evidence="1" type="ORF">PISMIDRAFT_21142</name>
</gene>
<reference evidence="1 2" key="1">
    <citation type="submission" date="2014-04" db="EMBL/GenBank/DDBJ databases">
        <authorList>
            <consortium name="DOE Joint Genome Institute"/>
            <person name="Kuo A."/>
            <person name="Kohler A."/>
            <person name="Costa M.D."/>
            <person name="Nagy L.G."/>
            <person name="Floudas D."/>
            <person name="Copeland A."/>
            <person name="Barry K.W."/>
            <person name="Cichocki N."/>
            <person name="Veneault-Fourrey C."/>
            <person name="LaButti K."/>
            <person name="Lindquist E.A."/>
            <person name="Lipzen A."/>
            <person name="Lundell T."/>
            <person name="Morin E."/>
            <person name="Murat C."/>
            <person name="Sun H."/>
            <person name="Tunlid A."/>
            <person name="Henrissat B."/>
            <person name="Grigoriev I.V."/>
            <person name="Hibbett D.S."/>
            <person name="Martin F."/>
            <person name="Nordberg H.P."/>
            <person name="Cantor M.N."/>
            <person name="Hua S.X."/>
        </authorList>
    </citation>
    <scope>NUCLEOTIDE SEQUENCE [LARGE SCALE GENOMIC DNA]</scope>
    <source>
        <strain evidence="1 2">441</strain>
    </source>
</reference>
<dbReference type="OrthoDB" id="10653230at2759"/>
<proteinExistence type="predicted"/>
<accession>A0A0C9YXI2</accession>